<evidence type="ECO:0008006" key="4">
    <source>
        <dbReference type="Google" id="ProtNLM"/>
    </source>
</evidence>
<sequence length="418" mass="45167">MIDDRRSATWLDAELTRREDAESRMSAALLDLERHPGHVLLSDGTPTGTTGRRWAVAREALSGLWRDFAAYRSIVRAARAVRERRGRPGERELAELHRLLVEPSVEIARTAVALPERGLTGAPERVEVIALDGLAERMERAFAEVSRLAVEADAAHTAFLGELVPVLERLTEARRRAAALGIGPGDAETTTLADLDDRAAALHRLAATDPLARDAGTPAVELAALATGTRELADRLDRLVAQRDRWDADVHAARRALAELGRLRAEAEDALARAAELVAGPLPELPADERAALRAALDRVERASGWPVRAAGLTGLQVALAAAADGLRTAHRLAAGLLERRDELRGRFSAFAARAARLGRAEDPEVLELDERLRRLLWTTPCDLVAATQALAAYRRHLAPAAGQPGMSRTASEEVDAP</sequence>
<protein>
    <recommendedName>
        <fullName evidence="4">CHAD domain-containing protein</fullName>
    </recommendedName>
</protein>
<dbReference type="RefSeq" id="WP_252441140.1">
    <property type="nucleotide sequence ID" value="NZ_JAGSOV010000042.1"/>
</dbReference>
<feature type="coiled-coil region" evidence="1">
    <location>
        <begin position="250"/>
        <end position="277"/>
    </location>
</feature>
<evidence type="ECO:0000256" key="1">
    <source>
        <dbReference type="SAM" id="Coils"/>
    </source>
</evidence>
<accession>A0ABT1A3E6</accession>
<keyword evidence="3" id="KW-1185">Reference proteome</keyword>
<gene>
    <name evidence="2" type="ORF">KDL28_20725</name>
</gene>
<dbReference type="EMBL" id="JAGSOV010000042">
    <property type="protein sequence ID" value="MCO1657486.1"/>
    <property type="molecule type" value="Genomic_DNA"/>
</dbReference>
<organism evidence="2 3">
    <name type="scientific">Pseudonocardia humida</name>
    <dbReference type="NCBI Taxonomy" id="2800819"/>
    <lineage>
        <taxon>Bacteria</taxon>
        <taxon>Bacillati</taxon>
        <taxon>Actinomycetota</taxon>
        <taxon>Actinomycetes</taxon>
        <taxon>Pseudonocardiales</taxon>
        <taxon>Pseudonocardiaceae</taxon>
        <taxon>Pseudonocardia</taxon>
    </lineage>
</organism>
<dbReference type="Proteomes" id="UP001165283">
    <property type="component" value="Unassembled WGS sequence"/>
</dbReference>
<reference evidence="2" key="1">
    <citation type="submission" date="2021-04" db="EMBL/GenBank/DDBJ databases">
        <title>Pseudonocardia sp. nov., isolated from sandy soil of mangrove forest.</title>
        <authorList>
            <person name="Zan Z."/>
            <person name="Huang R."/>
            <person name="Liu W."/>
        </authorList>
    </citation>
    <scope>NUCLEOTIDE SEQUENCE</scope>
    <source>
        <strain evidence="2">S2-4</strain>
    </source>
</reference>
<keyword evidence="1" id="KW-0175">Coiled coil</keyword>
<evidence type="ECO:0000313" key="3">
    <source>
        <dbReference type="Proteomes" id="UP001165283"/>
    </source>
</evidence>
<name>A0ABT1A3E6_9PSEU</name>
<evidence type="ECO:0000313" key="2">
    <source>
        <dbReference type="EMBL" id="MCO1657486.1"/>
    </source>
</evidence>
<proteinExistence type="predicted"/>
<comment type="caution">
    <text evidence="2">The sequence shown here is derived from an EMBL/GenBank/DDBJ whole genome shotgun (WGS) entry which is preliminary data.</text>
</comment>